<feature type="compositionally biased region" description="Basic residues" evidence="1">
    <location>
        <begin position="87"/>
        <end position="98"/>
    </location>
</feature>
<keyword evidence="2" id="KW-1133">Transmembrane helix</keyword>
<name>A0ABD1P3B7_9LAMI</name>
<evidence type="ECO:0000256" key="2">
    <source>
        <dbReference type="SAM" id="Phobius"/>
    </source>
</evidence>
<feature type="region of interest" description="Disordered" evidence="1">
    <location>
        <begin position="87"/>
        <end position="127"/>
    </location>
</feature>
<feature type="transmembrane region" description="Helical" evidence="2">
    <location>
        <begin position="64"/>
        <end position="85"/>
    </location>
</feature>
<evidence type="ECO:0000256" key="1">
    <source>
        <dbReference type="SAM" id="MobiDB-lite"/>
    </source>
</evidence>
<gene>
    <name evidence="3" type="ORF">Adt_45971</name>
</gene>
<keyword evidence="4" id="KW-1185">Reference proteome</keyword>
<dbReference type="PANTHER" id="PTHR12741">
    <property type="entry name" value="LYST-INTERACTING PROTEIN LIP5 DOPAMINE RESPONSIVE PROTEIN DRG-1"/>
    <property type="match status" value="1"/>
</dbReference>
<reference evidence="4" key="1">
    <citation type="submission" date="2024-07" db="EMBL/GenBank/DDBJ databases">
        <title>Two chromosome-level genome assemblies of Korean endemic species Abeliophyllum distichum and Forsythia ovata (Oleaceae).</title>
        <authorList>
            <person name="Jang H."/>
        </authorList>
    </citation>
    <scope>NUCLEOTIDE SEQUENCE [LARGE SCALE GENOMIC DNA]</scope>
</reference>
<organism evidence="3 4">
    <name type="scientific">Abeliophyllum distichum</name>
    <dbReference type="NCBI Taxonomy" id="126358"/>
    <lineage>
        <taxon>Eukaryota</taxon>
        <taxon>Viridiplantae</taxon>
        <taxon>Streptophyta</taxon>
        <taxon>Embryophyta</taxon>
        <taxon>Tracheophyta</taxon>
        <taxon>Spermatophyta</taxon>
        <taxon>Magnoliopsida</taxon>
        <taxon>eudicotyledons</taxon>
        <taxon>Gunneridae</taxon>
        <taxon>Pentapetalae</taxon>
        <taxon>asterids</taxon>
        <taxon>lamiids</taxon>
        <taxon>Lamiales</taxon>
        <taxon>Oleaceae</taxon>
        <taxon>Forsythieae</taxon>
        <taxon>Abeliophyllum</taxon>
    </lineage>
</organism>
<accession>A0ABD1P3B7</accession>
<dbReference type="EMBL" id="JBFOLK010000025">
    <property type="protein sequence ID" value="KAL2458368.1"/>
    <property type="molecule type" value="Genomic_DNA"/>
</dbReference>
<dbReference type="AlphaFoldDB" id="A0ABD1P3B7"/>
<evidence type="ECO:0000313" key="4">
    <source>
        <dbReference type="Proteomes" id="UP001604336"/>
    </source>
</evidence>
<feature type="transmembrane region" description="Helical" evidence="2">
    <location>
        <begin position="35"/>
        <end position="52"/>
    </location>
</feature>
<dbReference type="Proteomes" id="UP001604336">
    <property type="component" value="Unassembled WGS sequence"/>
</dbReference>
<keyword evidence="2" id="KW-0472">Membrane</keyword>
<proteinExistence type="predicted"/>
<keyword evidence="2" id="KW-0812">Transmembrane</keyword>
<evidence type="ECO:0000313" key="3">
    <source>
        <dbReference type="EMBL" id="KAL2458368.1"/>
    </source>
</evidence>
<sequence>MGNRGGIGISLDKSWESWWNAEQEHLKYTNIRGRVLEIILAFRFFIYQYGIVYQLKIAHQSKSIVVYGLSWFVMVVALLVLKVRCRGQRNQHKKRDRARVKEKLRPSGPPNNQPRMTIPNLRRRTLG</sequence>
<comment type="caution">
    <text evidence="3">The sequence shown here is derived from an EMBL/GenBank/DDBJ whole genome shotgun (WGS) entry which is preliminary data.</text>
</comment>
<protein>
    <submittedName>
        <fullName evidence="3">Callose synthase 7</fullName>
    </submittedName>
</protein>
<dbReference type="PANTHER" id="PTHR12741:SF16">
    <property type="entry name" value="CALLOSE SYNTHASE 7"/>
    <property type="match status" value="1"/>
</dbReference>